<dbReference type="EMBL" id="CP002352">
    <property type="protein sequence ID" value="ADV44526.1"/>
    <property type="molecule type" value="Genomic_DNA"/>
</dbReference>
<keyword evidence="4" id="KW-0233">DNA recombination</keyword>
<dbReference type="PATRIC" id="fig|693979.3.peg.2692"/>
<keyword evidence="3 5" id="KW-0175">Coiled coil</keyword>
<keyword evidence="7" id="KW-1185">Reference proteome</keyword>
<evidence type="ECO:0000256" key="4">
    <source>
        <dbReference type="ARBA" id="ARBA00023172"/>
    </source>
</evidence>
<dbReference type="RefSeq" id="WP_013548114.1">
    <property type="nucleotide sequence ID" value="NC_014933.1"/>
</dbReference>
<evidence type="ECO:0000256" key="1">
    <source>
        <dbReference type="ARBA" id="ARBA00003416"/>
    </source>
</evidence>
<dbReference type="Pfam" id="PF02646">
    <property type="entry name" value="RmuC"/>
    <property type="match status" value="1"/>
</dbReference>
<comment type="function">
    <text evidence="1">Involved in DNA recombination.</text>
</comment>
<gene>
    <name evidence="6" type="ordered locus">Bache_2568</name>
</gene>
<evidence type="ECO:0000256" key="3">
    <source>
        <dbReference type="ARBA" id="ARBA00023054"/>
    </source>
</evidence>
<dbReference type="OrthoDB" id="370725at2"/>
<reference key="1">
    <citation type="submission" date="2010-11" db="EMBL/GenBank/DDBJ databases">
        <title>The complete genome of Bacteroides helcogenes P 36-108.</title>
        <authorList>
            <consortium name="US DOE Joint Genome Institute (JGI-PGF)"/>
            <person name="Lucas S."/>
            <person name="Copeland A."/>
            <person name="Lapidus A."/>
            <person name="Bruce D."/>
            <person name="Goodwin L."/>
            <person name="Pitluck S."/>
            <person name="Kyrpides N."/>
            <person name="Mavromatis K."/>
            <person name="Ivanova N."/>
            <person name="Zeytun A."/>
            <person name="Brettin T."/>
            <person name="Detter J.C."/>
            <person name="Tapia R."/>
            <person name="Han C."/>
            <person name="Land M."/>
            <person name="Hauser L."/>
            <person name="Markowitz V."/>
            <person name="Cheng J.-F."/>
            <person name="Hugenholtz P."/>
            <person name="Woyke T."/>
            <person name="Wu D."/>
            <person name="Gronow S."/>
            <person name="Wellnitz S."/>
            <person name="Brambilla E."/>
            <person name="Klenk H.-P."/>
            <person name="Eisen J.A."/>
        </authorList>
    </citation>
    <scope>NUCLEOTIDE SEQUENCE</scope>
    <source>
        <strain>P 36-108</strain>
    </source>
</reference>
<comment type="similarity">
    <text evidence="2">Belongs to the RmuC family.</text>
</comment>
<proteinExistence type="inferred from homology"/>
<dbReference type="KEGG" id="bhl:Bache_2568"/>
<dbReference type="GO" id="GO:0006310">
    <property type="term" value="P:DNA recombination"/>
    <property type="evidence" value="ECO:0007669"/>
    <property type="project" value="UniProtKB-KW"/>
</dbReference>
<evidence type="ECO:0000256" key="2">
    <source>
        <dbReference type="ARBA" id="ARBA00009840"/>
    </source>
</evidence>
<evidence type="ECO:0000313" key="7">
    <source>
        <dbReference type="Proteomes" id="UP000008630"/>
    </source>
</evidence>
<name>E6SVT7_BACT6</name>
<evidence type="ECO:0000256" key="5">
    <source>
        <dbReference type="SAM" id="Coils"/>
    </source>
</evidence>
<accession>E6SVT7</accession>
<protein>
    <recommendedName>
        <fullName evidence="8">DNA recombination protein RmuC</fullName>
    </recommendedName>
</protein>
<dbReference type="InterPro" id="IPR003798">
    <property type="entry name" value="DNA_recombination_RmuC"/>
</dbReference>
<organism evidence="6 7">
    <name type="scientific">Bacteroides helcogenes (strain ATCC 35417 / DSM 20613 / JCM 6297 / CCUG 15421 / P 36-108)</name>
    <dbReference type="NCBI Taxonomy" id="693979"/>
    <lineage>
        <taxon>Bacteria</taxon>
        <taxon>Pseudomonadati</taxon>
        <taxon>Bacteroidota</taxon>
        <taxon>Bacteroidia</taxon>
        <taxon>Bacteroidales</taxon>
        <taxon>Bacteroidaceae</taxon>
        <taxon>Bacteroides</taxon>
    </lineage>
</organism>
<dbReference type="AlphaFoldDB" id="E6SVT7"/>
<dbReference type="STRING" id="693979.Bache_2568"/>
<dbReference type="PANTHER" id="PTHR30563">
    <property type="entry name" value="DNA RECOMBINATION PROTEIN RMUC"/>
    <property type="match status" value="1"/>
</dbReference>
<evidence type="ECO:0008006" key="8">
    <source>
        <dbReference type="Google" id="ProtNLM"/>
    </source>
</evidence>
<reference evidence="6 7" key="2">
    <citation type="journal article" date="2011" name="Stand. Genomic Sci.">
        <title>Complete genome sequence of Bacteroides helcogenes type strain (P 36-108).</title>
        <authorList>
            <person name="Pati A."/>
            <person name="Gronow S."/>
            <person name="Zeytun A."/>
            <person name="Lapidus A."/>
            <person name="Nolan M."/>
            <person name="Hammon N."/>
            <person name="Deshpande S."/>
            <person name="Cheng J.F."/>
            <person name="Tapia R."/>
            <person name="Han C."/>
            <person name="Goodwin L."/>
            <person name="Pitluck S."/>
            <person name="Liolios K."/>
            <person name="Pagani I."/>
            <person name="Ivanova N."/>
            <person name="Mavromatis K."/>
            <person name="Chen A."/>
            <person name="Palaniappan K."/>
            <person name="Land M."/>
            <person name="Hauser L."/>
            <person name="Chang Y.J."/>
            <person name="Jeffries C.D."/>
            <person name="Detter J.C."/>
            <person name="Brambilla E."/>
            <person name="Rohde M."/>
            <person name="Goker M."/>
            <person name="Woyke T."/>
            <person name="Bristow J."/>
            <person name="Eisen J.A."/>
            <person name="Markowitz V."/>
            <person name="Hugenholtz P."/>
            <person name="Kyrpides N.C."/>
            <person name="Klenk H.P."/>
            <person name="Lucas S."/>
        </authorList>
    </citation>
    <scope>NUCLEOTIDE SEQUENCE [LARGE SCALE GENOMIC DNA]</scope>
    <source>
        <strain evidence="7">ATCC 35417 / DSM 20613 / JCM 6297 / CCUG 15421 / P 36-108</strain>
    </source>
</reference>
<dbReference type="eggNOG" id="COG1322">
    <property type="taxonomic scope" value="Bacteria"/>
</dbReference>
<sequence>MNILTLIIGIAIGIAIGYLAADRKTSALKAGINGKETEIALLRQQKEEAEALHKRMNTEFENLSNRIFQSKAEDFTKLNSEHLGNLLRPLGDNLKAFREKVEQAYNTEAKERFSLGERIKELVELNNRLSEEANNLARALKGDSKMQGNWGEMILERLLQASGLIEGEHYFRQEFLKDEQGKVLTNEENGQKMQPDIIIRYPNEREMIIDSKVSLTAYAAYTSTDDKEEQARLLKAHLQSIRTHIDELGRKDYSHYDTKAPDFVMMFIPTEGAYLLALRADNNLWEYAYNKKVVLMTPTNLISALRLSLDLWKRENQVKNIQLIIKQGTLLYERIVDFTRTFRSIGKRVEGLQDDYAKALNQLSTGEQSITLRAERLKSMGLAPQKHIPTELLPPKEEAENED</sequence>
<evidence type="ECO:0000313" key="6">
    <source>
        <dbReference type="EMBL" id="ADV44526.1"/>
    </source>
</evidence>
<feature type="coiled-coil region" evidence="5">
    <location>
        <begin position="32"/>
        <end position="66"/>
    </location>
</feature>
<dbReference type="PANTHER" id="PTHR30563:SF0">
    <property type="entry name" value="DNA RECOMBINATION PROTEIN RMUC"/>
    <property type="match status" value="1"/>
</dbReference>
<dbReference type="HOGENOM" id="CLU_024057_0_1_10"/>
<dbReference type="Proteomes" id="UP000008630">
    <property type="component" value="Chromosome"/>
</dbReference>